<feature type="region of interest" description="Disordered" evidence="7">
    <location>
        <begin position="237"/>
        <end position="258"/>
    </location>
</feature>
<keyword evidence="5 8" id="KW-1133">Transmembrane helix</keyword>
<dbReference type="InterPro" id="IPR003856">
    <property type="entry name" value="LPS_length_determ_N"/>
</dbReference>
<sequence length="258" mass="28421">MNKTMSFRDVFLVLKKRALLILSTIIAAVVAAAVLSYFILQPSYQATSQFIVNTDSNQRITDFNVNDIRTNVELINTYNVVIKSPAILDKAIEQMGLDISAEELSSKLNVSNAEDSQVVEVTATDGDQASAAEIANTTVQIFKQEIPTLMSVDNVNILSTAQVKEDPVPVSPQPFLNMAMAVVIGIMVGIALAFFKEYWDLSIKNELELEQKVQVPIMGVISHISEEEVLDMIDKRPKRAAKKSKGGRLYGNKTKKIG</sequence>
<keyword evidence="3" id="KW-1003">Cell membrane</keyword>
<evidence type="ECO:0000313" key="12">
    <source>
        <dbReference type="Proteomes" id="UP001596990"/>
    </source>
</evidence>
<reference evidence="12" key="1">
    <citation type="journal article" date="2019" name="Int. J. Syst. Evol. Microbiol.">
        <title>The Global Catalogue of Microorganisms (GCM) 10K type strain sequencing project: providing services to taxonomists for standard genome sequencing and annotation.</title>
        <authorList>
            <consortium name="The Broad Institute Genomics Platform"/>
            <consortium name="The Broad Institute Genome Sequencing Center for Infectious Disease"/>
            <person name="Wu L."/>
            <person name="Ma J."/>
        </authorList>
    </citation>
    <scope>NUCLEOTIDE SEQUENCE [LARGE SCALE GENOMIC DNA]</scope>
    <source>
        <strain evidence="12">CCUG 56607</strain>
    </source>
</reference>
<keyword evidence="4 8" id="KW-0812">Transmembrane</keyword>
<comment type="caution">
    <text evidence="11">The sequence shown here is derived from an EMBL/GenBank/DDBJ whole genome shotgun (WGS) entry which is preliminary data.</text>
</comment>
<dbReference type="InterPro" id="IPR032807">
    <property type="entry name" value="GNVR"/>
</dbReference>
<comment type="subcellular location">
    <subcellularLocation>
        <location evidence="1">Cell membrane</location>
        <topology evidence="1">Multi-pass membrane protein</topology>
    </subcellularLocation>
</comment>
<feature type="transmembrane region" description="Helical" evidence="8">
    <location>
        <begin position="20"/>
        <end position="40"/>
    </location>
</feature>
<evidence type="ECO:0000256" key="6">
    <source>
        <dbReference type="ARBA" id="ARBA00023136"/>
    </source>
</evidence>
<feature type="domain" description="Tyrosine-protein kinase G-rich" evidence="10">
    <location>
        <begin position="145"/>
        <end position="197"/>
    </location>
</feature>
<feature type="compositionally biased region" description="Basic residues" evidence="7">
    <location>
        <begin position="237"/>
        <end position="246"/>
    </location>
</feature>
<dbReference type="Pfam" id="PF02706">
    <property type="entry name" value="Wzz"/>
    <property type="match status" value="1"/>
</dbReference>
<proteinExistence type="inferred from homology"/>
<evidence type="ECO:0000256" key="5">
    <source>
        <dbReference type="ARBA" id="ARBA00022989"/>
    </source>
</evidence>
<dbReference type="PANTHER" id="PTHR32309:SF13">
    <property type="entry name" value="FERRIC ENTEROBACTIN TRANSPORT PROTEIN FEPE"/>
    <property type="match status" value="1"/>
</dbReference>
<dbReference type="InterPro" id="IPR050445">
    <property type="entry name" value="Bact_polysacc_biosynth/exp"/>
</dbReference>
<dbReference type="PANTHER" id="PTHR32309">
    <property type="entry name" value="TYROSINE-PROTEIN KINASE"/>
    <property type="match status" value="1"/>
</dbReference>
<evidence type="ECO:0000256" key="2">
    <source>
        <dbReference type="ARBA" id="ARBA00006683"/>
    </source>
</evidence>
<evidence type="ECO:0000256" key="4">
    <source>
        <dbReference type="ARBA" id="ARBA00022692"/>
    </source>
</evidence>
<feature type="domain" description="Polysaccharide chain length determinant N-terminal" evidence="9">
    <location>
        <begin position="4"/>
        <end position="94"/>
    </location>
</feature>
<dbReference type="EMBL" id="JBHTKL010000005">
    <property type="protein sequence ID" value="MFD1020251.1"/>
    <property type="molecule type" value="Genomic_DNA"/>
</dbReference>
<evidence type="ECO:0000256" key="3">
    <source>
        <dbReference type="ARBA" id="ARBA00022475"/>
    </source>
</evidence>
<evidence type="ECO:0000256" key="8">
    <source>
        <dbReference type="SAM" id="Phobius"/>
    </source>
</evidence>
<evidence type="ECO:0000256" key="1">
    <source>
        <dbReference type="ARBA" id="ARBA00004651"/>
    </source>
</evidence>
<gene>
    <name evidence="11" type="ORF">ACFQ2J_13770</name>
</gene>
<protein>
    <submittedName>
        <fullName evidence="11">YveK family protein</fullName>
    </submittedName>
</protein>
<organism evidence="11 12">
    <name type="scientific">Thalassobacillus hwangdonensis</name>
    <dbReference type="NCBI Taxonomy" id="546108"/>
    <lineage>
        <taxon>Bacteria</taxon>
        <taxon>Bacillati</taxon>
        <taxon>Bacillota</taxon>
        <taxon>Bacilli</taxon>
        <taxon>Bacillales</taxon>
        <taxon>Bacillaceae</taxon>
        <taxon>Thalassobacillus</taxon>
    </lineage>
</organism>
<evidence type="ECO:0000256" key="7">
    <source>
        <dbReference type="SAM" id="MobiDB-lite"/>
    </source>
</evidence>
<evidence type="ECO:0000313" key="11">
    <source>
        <dbReference type="EMBL" id="MFD1020251.1"/>
    </source>
</evidence>
<dbReference type="Proteomes" id="UP001596990">
    <property type="component" value="Unassembled WGS sequence"/>
</dbReference>
<name>A0ABW3L2F6_9BACI</name>
<evidence type="ECO:0000259" key="10">
    <source>
        <dbReference type="Pfam" id="PF13807"/>
    </source>
</evidence>
<feature type="transmembrane region" description="Helical" evidence="8">
    <location>
        <begin position="175"/>
        <end position="195"/>
    </location>
</feature>
<keyword evidence="12" id="KW-1185">Reference proteome</keyword>
<comment type="similarity">
    <text evidence="2">Belongs to the CpsC/CapA family.</text>
</comment>
<accession>A0ABW3L2F6</accession>
<dbReference type="Pfam" id="PF13807">
    <property type="entry name" value="GNVR"/>
    <property type="match status" value="1"/>
</dbReference>
<dbReference type="RefSeq" id="WP_386061508.1">
    <property type="nucleotide sequence ID" value="NZ_JBHTKL010000005.1"/>
</dbReference>
<keyword evidence="6 8" id="KW-0472">Membrane</keyword>
<evidence type="ECO:0000259" key="9">
    <source>
        <dbReference type="Pfam" id="PF02706"/>
    </source>
</evidence>